<keyword evidence="4" id="KW-1185">Reference proteome</keyword>
<feature type="compositionally biased region" description="Basic and acidic residues" evidence="1">
    <location>
        <begin position="181"/>
        <end position="193"/>
    </location>
</feature>
<proteinExistence type="predicted"/>
<reference evidence="3 4" key="1">
    <citation type="submission" date="2019-02" db="EMBL/GenBank/DDBJ databases">
        <title>Planctomycetal bacteria perform biofilm scaping via a novel small molecule.</title>
        <authorList>
            <person name="Jeske O."/>
            <person name="Boedeker C."/>
            <person name="Wiegand S."/>
            <person name="Breitling P."/>
            <person name="Kallscheuer N."/>
            <person name="Jogler M."/>
            <person name="Rohde M."/>
            <person name="Petersen J."/>
            <person name="Medema M.H."/>
            <person name="Surup F."/>
            <person name="Jogler C."/>
        </authorList>
    </citation>
    <scope>NUCLEOTIDE SEQUENCE [LARGE SCALE GENOMIC DNA]</scope>
    <source>
        <strain evidence="3 4">Mal15</strain>
    </source>
</reference>
<feature type="compositionally biased region" description="Low complexity" evidence="1">
    <location>
        <begin position="202"/>
        <end position="217"/>
    </location>
</feature>
<keyword evidence="2" id="KW-0732">Signal</keyword>
<dbReference type="KEGG" id="smam:Mal15_55940"/>
<feature type="compositionally biased region" description="Basic and acidic residues" evidence="1">
    <location>
        <begin position="127"/>
        <end position="149"/>
    </location>
</feature>
<evidence type="ECO:0000256" key="1">
    <source>
        <dbReference type="SAM" id="MobiDB-lite"/>
    </source>
</evidence>
<dbReference type="AlphaFoldDB" id="A0A5B9MNK7"/>
<feature type="chain" id="PRO_5023031322" evidence="2">
    <location>
        <begin position="26"/>
        <end position="226"/>
    </location>
</feature>
<dbReference type="EMBL" id="CP036264">
    <property type="protein sequence ID" value="QEG01517.1"/>
    <property type="molecule type" value="Genomic_DNA"/>
</dbReference>
<feature type="region of interest" description="Disordered" evidence="1">
    <location>
        <begin position="116"/>
        <end position="226"/>
    </location>
</feature>
<evidence type="ECO:0000313" key="3">
    <source>
        <dbReference type="EMBL" id="QEG01517.1"/>
    </source>
</evidence>
<organism evidence="3 4">
    <name type="scientific">Stieleria maiorica</name>
    <dbReference type="NCBI Taxonomy" id="2795974"/>
    <lineage>
        <taxon>Bacteria</taxon>
        <taxon>Pseudomonadati</taxon>
        <taxon>Planctomycetota</taxon>
        <taxon>Planctomycetia</taxon>
        <taxon>Pirellulales</taxon>
        <taxon>Pirellulaceae</taxon>
        <taxon>Stieleria</taxon>
    </lineage>
</organism>
<evidence type="ECO:0000313" key="4">
    <source>
        <dbReference type="Proteomes" id="UP000321353"/>
    </source>
</evidence>
<protein>
    <submittedName>
        <fullName evidence="3">Uncharacterized protein</fullName>
    </submittedName>
</protein>
<dbReference type="PROSITE" id="PS51257">
    <property type="entry name" value="PROKAR_LIPOPROTEIN"/>
    <property type="match status" value="1"/>
</dbReference>
<sequence length="226" mass="24709" precursor="true">MFRTTTLATLSVLALSGCIATPASAQYLYGDLHGGNAYGHSYSHHDHGHRHHYGHGDYYEYGRTAYPTTALSRHHAIPIYAEAACPYGNDPICSEPIGCPLQRGRTYSNLLTDEYQPGFGLSSPGEAHSHTGDSYSEHSHDGHAHDRQLPSRHVAPSDRGYLAPPSLPRNSVRDYQPQQGFRREQPQQDDSIRMDGPPPSSFDPSSPSLPPSDNSKPVDVPPPSTV</sequence>
<accession>A0A5B9MNK7</accession>
<dbReference type="Proteomes" id="UP000321353">
    <property type="component" value="Chromosome"/>
</dbReference>
<gene>
    <name evidence="3" type="ORF">Mal15_55940</name>
</gene>
<feature type="signal peptide" evidence="2">
    <location>
        <begin position="1"/>
        <end position="25"/>
    </location>
</feature>
<evidence type="ECO:0000256" key="2">
    <source>
        <dbReference type="SAM" id="SignalP"/>
    </source>
</evidence>
<name>A0A5B9MNK7_9BACT</name>